<dbReference type="InterPro" id="IPR004843">
    <property type="entry name" value="Calcineurin-like_PHP"/>
</dbReference>
<evidence type="ECO:0000256" key="1">
    <source>
        <dbReference type="ARBA" id="ARBA00022801"/>
    </source>
</evidence>
<reference evidence="3 4" key="1">
    <citation type="journal article" date="2015" name="Genome Announc.">
        <title>Expanding the biotechnology potential of lactobacilli through comparative genomics of 213 strains and associated genera.</title>
        <authorList>
            <person name="Sun Z."/>
            <person name="Harris H.M."/>
            <person name="McCann A."/>
            <person name="Guo C."/>
            <person name="Argimon S."/>
            <person name="Zhang W."/>
            <person name="Yang X."/>
            <person name="Jeffery I.B."/>
            <person name="Cooney J.C."/>
            <person name="Kagawa T.F."/>
            <person name="Liu W."/>
            <person name="Song Y."/>
            <person name="Salvetti E."/>
            <person name="Wrobel A."/>
            <person name="Rasinkangas P."/>
            <person name="Parkhill J."/>
            <person name="Rea M.C."/>
            <person name="O'Sullivan O."/>
            <person name="Ritari J."/>
            <person name="Douillard F.P."/>
            <person name="Paul Ross R."/>
            <person name="Yang R."/>
            <person name="Briner A.E."/>
            <person name="Felis G.E."/>
            <person name="de Vos W.M."/>
            <person name="Barrangou R."/>
            <person name="Klaenhammer T.R."/>
            <person name="Caufield P.W."/>
            <person name="Cui Y."/>
            <person name="Zhang H."/>
            <person name="O'Toole P.W."/>
        </authorList>
    </citation>
    <scope>NUCLEOTIDE SEQUENCE [LARGE SCALE GENOMIC DNA]</scope>
    <source>
        <strain evidence="3 4">DSM 20605</strain>
    </source>
</reference>
<feature type="domain" description="Calcineurin-like phosphoesterase" evidence="2">
    <location>
        <begin position="1"/>
        <end position="193"/>
    </location>
</feature>
<name>A0A0R2CDE9_9LACO</name>
<proteinExistence type="predicted"/>
<dbReference type="Pfam" id="PF00149">
    <property type="entry name" value="Metallophos"/>
    <property type="match status" value="1"/>
</dbReference>
<protein>
    <recommendedName>
        <fullName evidence="2">Calcineurin-like phosphoesterase domain-containing protein</fullName>
    </recommendedName>
</protein>
<dbReference type="CDD" id="cd00840">
    <property type="entry name" value="MPP_Mre11_N"/>
    <property type="match status" value="1"/>
</dbReference>
<dbReference type="InterPro" id="IPR050535">
    <property type="entry name" value="DNA_Repair-Maintenance_Comp"/>
</dbReference>
<comment type="caution">
    <text evidence="3">The sequence shown here is derived from an EMBL/GenBank/DDBJ whole genome shotgun (WGS) entry which is preliminary data.</text>
</comment>
<dbReference type="Gene3D" id="3.60.21.10">
    <property type="match status" value="1"/>
</dbReference>
<dbReference type="eggNOG" id="COG0420">
    <property type="taxonomic scope" value="Bacteria"/>
</dbReference>
<dbReference type="GO" id="GO:0016787">
    <property type="term" value="F:hydrolase activity"/>
    <property type="evidence" value="ECO:0007669"/>
    <property type="project" value="UniProtKB-KW"/>
</dbReference>
<dbReference type="RefSeq" id="WP_010580480.1">
    <property type="nucleotide sequence ID" value="NZ_AHYZ01000080.1"/>
</dbReference>
<evidence type="ECO:0000313" key="4">
    <source>
        <dbReference type="Proteomes" id="UP000051576"/>
    </source>
</evidence>
<dbReference type="PANTHER" id="PTHR30337">
    <property type="entry name" value="COMPONENT OF ATP-DEPENDENT DSDNA EXONUCLEASE"/>
    <property type="match status" value="1"/>
</dbReference>
<dbReference type="InterPro" id="IPR029052">
    <property type="entry name" value="Metallo-depent_PP-like"/>
</dbReference>
<sequence>MKIIHCADLHLDSRLTTHLTPQLARQRKTELLRNFKRLVDYAQNKRVAALIIAGDLFDTPIISATARNLVLDEIQSHSQIKFYYLPGNHETDSFLEAVDHLPDNLLTFGTKWQSYELANLNNWRIMVSGLNINDPQFQPPLTTPKLETADFNLVVLHGQISQYQNRNLADNIALNQLANQAIDYLALGHLHQYQSGSLPPRGKYCYAGCLEGRGFDELGEHGFVELTINEQTHQWQSEFVPFAQRRLFEIGVDITNCQTTMAVEKQIQQQLQSSSCSARDLLKIVLTGSISETSEHSLLQLQQDLQADYYFVKVVDQSKIAVDYHQYLNDISLKGEFVRLLQQDQTLDEQQRAKIIHCGLRALNGEELEECD</sequence>
<keyword evidence="4" id="KW-1185">Reference proteome</keyword>
<evidence type="ECO:0000259" key="2">
    <source>
        <dbReference type="Pfam" id="PF00149"/>
    </source>
</evidence>
<evidence type="ECO:0000313" key="3">
    <source>
        <dbReference type="EMBL" id="KRM89575.1"/>
    </source>
</evidence>
<accession>A0A0R2CDE9</accession>
<gene>
    <name evidence="3" type="ORF">FD21_GL001083</name>
</gene>
<dbReference type="AlphaFoldDB" id="A0A0R2CDE9"/>
<dbReference type="InterPro" id="IPR041796">
    <property type="entry name" value="Mre11_N"/>
</dbReference>
<dbReference type="PATRIC" id="fig|1133569.4.peg.1213"/>
<keyword evidence="1" id="KW-0378">Hydrolase</keyword>
<dbReference type="Proteomes" id="UP000051576">
    <property type="component" value="Unassembled WGS sequence"/>
</dbReference>
<dbReference type="SUPFAM" id="SSF56300">
    <property type="entry name" value="Metallo-dependent phosphatases"/>
    <property type="match status" value="1"/>
</dbReference>
<dbReference type="STRING" id="1133569.FD21_GL001083"/>
<dbReference type="PANTHER" id="PTHR30337:SF7">
    <property type="entry name" value="PHOSPHOESTERASE"/>
    <property type="match status" value="1"/>
</dbReference>
<dbReference type="EMBL" id="AYYX01000003">
    <property type="protein sequence ID" value="KRM89575.1"/>
    <property type="molecule type" value="Genomic_DNA"/>
</dbReference>
<organism evidence="3 4">
    <name type="scientific">Liquorilactobacillus vini DSM 20605</name>
    <dbReference type="NCBI Taxonomy" id="1133569"/>
    <lineage>
        <taxon>Bacteria</taxon>
        <taxon>Bacillati</taxon>
        <taxon>Bacillota</taxon>
        <taxon>Bacilli</taxon>
        <taxon>Lactobacillales</taxon>
        <taxon>Lactobacillaceae</taxon>
        <taxon>Liquorilactobacillus</taxon>
    </lineage>
</organism>